<feature type="region of interest" description="Disordered" evidence="6">
    <location>
        <begin position="72"/>
        <end position="142"/>
    </location>
</feature>
<gene>
    <name evidence="7" type="ORF">B0I36DRAFT_330579</name>
</gene>
<evidence type="ECO:0000256" key="4">
    <source>
        <dbReference type="ARBA" id="ARBA00044511"/>
    </source>
</evidence>
<dbReference type="InterPro" id="IPR011990">
    <property type="entry name" value="TPR-like_helical_dom_sf"/>
</dbReference>
<evidence type="ECO:0000256" key="2">
    <source>
        <dbReference type="ARBA" id="ARBA00022737"/>
    </source>
</evidence>
<comment type="similarity">
    <text evidence="1">Belongs to the CCM1 family.</text>
</comment>
<dbReference type="PANTHER" id="PTHR47447">
    <property type="entry name" value="OS03G0856100 PROTEIN"/>
    <property type="match status" value="1"/>
</dbReference>
<dbReference type="GeneID" id="70184401"/>
<keyword evidence="2" id="KW-0677">Repeat</keyword>
<comment type="caution">
    <text evidence="7">The sequence shown here is derived from an EMBL/GenBank/DDBJ whole genome shotgun (WGS) entry which is preliminary data.</text>
</comment>
<evidence type="ECO:0008006" key="9">
    <source>
        <dbReference type="Google" id="ProtNLM"/>
    </source>
</evidence>
<feature type="repeat" description="PPR" evidence="5">
    <location>
        <begin position="437"/>
        <end position="471"/>
    </location>
</feature>
<evidence type="ECO:0000256" key="3">
    <source>
        <dbReference type="ARBA" id="ARBA00044493"/>
    </source>
</evidence>
<name>A0A9P9BQZ6_9PEZI</name>
<feature type="compositionally biased region" description="Polar residues" evidence="6">
    <location>
        <begin position="72"/>
        <end position="85"/>
    </location>
</feature>
<comment type="function">
    <text evidence="3">Regulates mitochondrial small subunit maturation by controlling 15S rRNA 5'-end processing. Localizes to the 5' precursor of the 15S rRNA in a position that is subsequently occupied by mS47 in the mature yeast mtSSU. Uses structure and sequence-specific RNA recognition, binding to a single-stranded region of the precursor and specifically recognizing bases -6 to -1. The exchange of Ccm1 for mS47 is coupled to the irreversible removal of precursor rRNA that is accompanied by conformational changes of the mitoribosomal proteins uS5m and mS26. These conformational changes signal completion of 5'-end rRNA processing through protection of the mature 5'-end of the 15S rRNA and stabilization of mS47. The removal of the 5' precursor together with the dissociation of Ccm1 may be catalyzed by the 5'-3' exoribonuclease Pet127. Involved in the specific removal of group I introns in mitochondrial encoded transcripts.</text>
</comment>
<proteinExistence type="inferred from homology"/>
<dbReference type="RefSeq" id="XP_046009614.1">
    <property type="nucleotide sequence ID" value="XM_046154855.1"/>
</dbReference>
<protein>
    <recommendedName>
        <fullName evidence="9">Pentatricopeptide repeat domain-containing protein</fullName>
    </recommendedName>
</protein>
<accession>A0A9P9BQZ6</accession>
<keyword evidence="8" id="KW-1185">Reference proteome</keyword>
<comment type="subunit">
    <text evidence="4">Binds to mitochondrial small subunit 15S rRNA.</text>
</comment>
<dbReference type="Gene3D" id="1.25.40.10">
    <property type="entry name" value="Tetratricopeptide repeat domain"/>
    <property type="match status" value="1"/>
</dbReference>
<dbReference type="PROSITE" id="PS51375">
    <property type="entry name" value="PPR"/>
    <property type="match status" value="1"/>
</dbReference>
<reference evidence="7" key="1">
    <citation type="journal article" date="2021" name="Nat. Commun.">
        <title>Genetic determinants of endophytism in the Arabidopsis root mycobiome.</title>
        <authorList>
            <person name="Mesny F."/>
            <person name="Miyauchi S."/>
            <person name="Thiergart T."/>
            <person name="Pickel B."/>
            <person name="Atanasova L."/>
            <person name="Karlsson M."/>
            <person name="Huettel B."/>
            <person name="Barry K.W."/>
            <person name="Haridas S."/>
            <person name="Chen C."/>
            <person name="Bauer D."/>
            <person name="Andreopoulos W."/>
            <person name="Pangilinan J."/>
            <person name="LaButti K."/>
            <person name="Riley R."/>
            <person name="Lipzen A."/>
            <person name="Clum A."/>
            <person name="Drula E."/>
            <person name="Henrissat B."/>
            <person name="Kohler A."/>
            <person name="Grigoriev I.V."/>
            <person name="Martin F.M."/>
            <person name="Hacquard S."/>
        </authorList>
    </citation>
    <scope>NUCLEOTIDE SEQUENCE</scope>
    <source>
        <strain evidence="7">MPI-CAGE-CH-0230</strain>
    </source>
</reference>
<dbReference type="PANTHER" id="PTHR47447:SF17">
    <property type="entry name" value="OS12G0638900 PROTEIN"/>
    <property type="match status" value="1"/>
</dbReference>
<evidence type="ECO:0000256" key="1">
    <source>
        <dbReference type="ARBA" id="ARBA00006192"/>
    </source>
</evidence>
<feature type="compositionally biased region" description="Basic residues" evidence="6">
    <location>
        <begin position="87"/>
        <end position="99"/>
    </location>
</feature>
<evidence type="ECO:0000313" key="8">
    <source>
        <dbReference type="Proteomes" id="UP000756346"/>
    </source>
</evidence>
<sequence length="784" mass="88218">MTASVACFRQLAHRFGSRRSLGFCATSRYTTRQTCRQLHDASLMRWPAEPLAHKAPTAQTTVATSQRRFSADQFNEGSSTANDGQKLSKKRHPRAHLRSALKQYSKEYPPPSALVRPAQNIPSKAENRRSHRKHVNSIRTQSLHGIKSLVSGKPDHEWRETLALLAQHTPDSREVLNFRVTIGKGAATEARARLLSGLDSNVWQISRRYQSVIHVEEGDNDGSLALNLSGSETAVRLSLLEVLRVVGQVTALRVHNSELRAALAKDWERRDATTARVKLLDIGDVATEDVTLTLRDEMQATEAEPFKGQADSSSTLLDDIFTTSTTKHKYYMLERPASKIEPPALWTKRSFEEYVAALTYGEVPPQRASEFYGSGPSHQEVVASLLVRAFTSADTKPAISLSAVKLALVYLQKRGPGLRPANEKIFAQIELQDLPADAETYSILLVGASKVGDLRSYTSVLKTMIRKGFRPQARAWLAFLEMTQDRAHKRRILTAMQRKGLDRNRSIYNEMARHQVLIELESQIAKRTKPTHTEEAESYHIGAFIQEQDRRHGLAWLNTVTLNKMLDVLGSTLELEACKHLLAIAQKEERAAPDVVTLNTMLTHTRGIPEWISMMETMLSRYSWLRPDKITFHTLFSIAWSLNRPNMMAVIWKYATIAQLAPSKMRSRLNKILVREHSDPGSAGLEHRRIWSPILFGSKELEDATSAANSVGKPVSFYDVAANYQEATRNKTPAANFAQKLREAYENDIALYKLRKEKGEVTTQEMKELSVEILMEAAPLVRKV</sequence>
<dbReference type="AlphaFoldDB" id="A0A9P9BQZ6"/>
<evidence type="ECO:0000313" key="7">
    <source>
        <dbReference type="EMBL" id="KAH7026397.1"/>
    </source>
</evidence>
<dbReference type="Proteomes" id="UP000756346">
    <property type="component" value="Unassembled WGS sequence"/>
</dbReference>
<dbReference type="InterPro" id="IPR002885">
    <property type="entry name" value="PPR_rpt"/>
</dbReference>
<organism evidence="7 8">
    <name type="scientific">Microdochium trichocladiopsis</name>
    <dbReference type="NCBI Taxonomy" id="1682393"/>
    <lineage>
        <taxon>Eukaryota</taxon>
        <taxon>Fungi</taxon>
        <taxon>Dikarya</taxon>
        <taxon>Ascomycota</taxon>
        <taxon>Pezizomycotina</taxon>
        <taxon>Sordariomycetes</taxon>
        <taxon>Xylariomycetidae</taxon>
        <taxon>Xylariales</taxon>
        <taxon>Microdochiaceae</taxon>
        <taxon>Microdochium</taxon>
    </lineage>
</organism>
<dbReference type="OrthoDB" id="185373at2759"/>
<dbReference type="EMBL" id="JAGTJQ010000008">
    <property type="protein sequence ID" value="KAH7026397.1"/>
    <property type="molecule type" value="Genomic_DNA"/>
</dbReference>
<evidence type="ECO:0000256" key="6">
    <source>
        <dbReference type="SAM" id="MobiDB-lite"/>
    </source>
</evidence>
<evidence type="ECO:0000256" key="5">
    <source>
        <dbReference type="PROSITE-ProRule" id="PRU00708"/>
    </source>
</evidence>